<evidence type="ECO:0000313" key="1">
    <source>
        <dbReference type="EMBL" id="GAI57156.1"/>
    </source>
</evidence>
<protein>
    <recommendedName>
        <fullName evidence="2">Penicillin-binding protein transpeptidase domain-containing protein</fullName>
    </recommendedName>
</protein>
<gene>
    <name evidence="1" type="ORF">S06H3_55315</name>
</gene>
<dbReference type="EMBL" id="BARV01035448">
    <property type="protein sequence ID" value="GAI57156.1"/>
    <property type="molecule type" value="Genomic_DNA"/>
</dbReference>
<organism evidence="1">
    <name type="scientific">marine sediment metagenome</name>
    <dbReference type="NCBI Taxonomy" id="412755"/>
    <lineage>
        <taxon>unclassified sequences</taxon>
        <taxon>metagenomes</taxon>
        <taxon>ecological metagenomes</taxon>
    </lineage>
</organism>
<dbReference type="Gene3D" id="3.40.710.10">
    <property type="entry name" value="DD-peptidase/beta-lactamase superfamily"/>
    <property type="match status" value="1"/>
</dbReference>
<proteinExistence type="predicted"/>
<comment type="caution">
    <text evidence="1">The sequence shown here is derived from an EMBL/GenBank/DDBJ whole genome shotgun (WGS) entry which is preliminary data.</text>
</comment>
<dbReference type="SUPFAM" id="SSF56601">
    <property type="entry name" value="beta-lactamase/transpeptidase-like"/>
    <property type="match status" value="1"/>
</dbReference>
<dbReference type="InterPro" id="IPR012338">
    <property type="entry name" value="Beta-lactam/transpept-like"/>
</dbReference>
<sequence>VWVGNNDNSPMTKPGVSLAGPIWHNFMVEAFKKFPPKDFKKPEEIVIGKSVLDGEISEQAHSILYYVRRKDPQGEIPEDPLTDPQYLNWEYSVNKYFNFFTQ</sequence>
<evidence type="ECO:0008006" key="2">
    <source>
        <dbReference type="Google" id="ProtNLM"/>
    </source>
</evidence>
<feature type="non-terminal residue" evidence="1">
    <location>
        <position position="1"/>
    </location>
</feature>
<reference evidence="1" key="1">
    <citation type="journal article" date="2014" name="Front. Microbiol.">
        <title>High frequency of phylogenetically diverse reductive dehalogenase-homologous genes in deep subseafloor sedimentary metagenomes.</title>
        <authorList>
            <person name="Kawai M."/>
            <person name="Futagami T."/>
            <person name="Toyoda A."/>
            <person name="Takaki Y."/>
            <person name="Nishi S."/>
            <person name="Hori S."/>
            <person name="Arai W."/>
            <person name="Tsubouchi T."/>
            <person name="Morono Y."/>
            <person name="Uchiyama I."/>
            <person name="Ito T."/>
            <person name="Fujiyama A."/>
            <person name="Inagaki F."/>
            <person name="Takami H."/>
        </authorList>
    </citation>
    <scope>NUCLEOTIDE SEQUENCE</scope>
    <source>
        <strain evidence="1">Expedition CK06-06</strain>
    </source>
</reference>
<dbReference type="AlphaFoldDB" id="X1QQT5"/>
<accession>X1QQT5</accession>
<name>X1QQT5_9ZZZZ</name>